<feature type="region of interest" description="Disordered" evidence="1">
    <location>
        <begin position="55"/>
        <end position="81"/>
    </location>
</feature>
<dbReference type="KEGG" id="mdi:METDI1234"/>
<dbReference type="AlphaFoldDB" id="C7CEV6"/>
<dbReference type="GeneID" id="72988409"/>
<keyword evidence="2" id="KW-0812">Transmembrane</keyword>
<keyword evidence="2" id="KW-0472">Membrane</keyword>
<gene>
    <name evidence="3" type="ORF">METD_I1234</name>
</gene>
<sequence>MAALFHDHPVAATLMVVIVTVDVFVAALDMLMPFDIAVTAPVYIDTTGPDIHVLGQSVTGGQGQRRGSGQDRQDRFHGLAP</sequence>
<keyword evidence="2" id="KW-1133">Transmembrane helix</keyword>
<protein>
    <submittedName>
        <fullName evidence="3">Uncharacterized protein</fullName>
    </submittedName>
</protein>
<evidence type="ECO:0000313" key="3">
    <source>
        <dbReference type="EMBL" id="CAX22848.1"/>
    </source>
</evidence>
<proteinExistence type="predicted"/>
<evidence type="ECO:0000256" key="1">
    <source>
        <dbReference type="SAM" id="MobiDB-lite"/>
    </source>
</evidence>
<feature type="compositionally biased region" description="Basic and acidic residues" evidence="1">
    <location>
        <begin position="68"/>
        <end position="81"/>
    </location>
</feature>
<accession>C7CEV6</accession>
<evidence type="ECO:0000256" key="2">
    <source>
        <dbReference type="SAM" id="Phobius"/>
    </source>
</evidence>
<dbReference type="RefSeq" id="WP_003602549.1">
    <property type="nucleotide sequence ID" value="NC_012988.1"/>
</dbReference>
<evidence type="ECO:0000313" key="4">
    <source>
        <dbReference type="Proteomes" id="UP000008070"/>
    </source>
</evidence>
<dbReference type="Proteomes" id="UP000008070">
    <property type="component" value="Chromosome"/>
</dbReference>
<dbReference type="HOGENOM" id="CLU_2569855_0_0_5"/>
<organism evidence="3 4">
    <name type="scientific">Methylorubrum extorquens (strain DSM 6343 / CIP 106787 / DM4)</name>
    <name type="common">Methylobacterium extorquens</name>
    <dbReference type="NCBI Taxonomy" id="661410"/>
    <lineage>
        <taxon>Bacteria</taxon>
        <taxon>Pseudomonadati</taxon>
        <taxon>Pseudomonadota</taxon>
        <taxon>Alphaproteobacteria</taxon>
        <taxon>Hyphomicrobiales</taxon>
        <taxon>Methylobacteriaceae</taxon>
        <taxon>Methylorubrum</taxon>
    </lineage>
</organism>
<feature type="transmembrane region" description="Helical" evidence="2">
    <location>
        <begin position="12"/>
        <end position="31"/>
    </location>
</feature>
<name>C7CEV6_METED</name>
<dbReference type="EMBL" id="FP103042">
    <property type="protein sequence ID" value="CAX22848.1"/>
    <property type="molecule type" value="Genomic_DNA"/>
</dbReference>
<reference evidence="4" key="1">
    <citation type="journal article" date="2009" name="PLoS ONE">
        <title>Methylobacterium genome sequences: a reference blueprint to investigate microbial metabolism of C1 compounds from natural and industrial sources.</title>
        <authorList>
            <person name="Vuilleumier S."/>
            <person name="Chistoserdova L."/>
            <person name="Lee M.-C."/>
            <person name="Bringel F."/>
            <person name="Lajus A."/>
            <person name="Zhou Y."/>
            <person name="Gourion B."/>
            <person name="Barbe V."/>
            <person name="Chang J."/>
            <person name="Cruveiller S."/>
            <person name="Dossat C."/>
            <person name="Gillett W."/>
            <person name="Gruffaz C."/>
            <person name="Haugen E."/>
            <person name="Hourcade E."/>
            <person name="Levy R."/>
            <person name="Mangenot S."/>
            <person name="Muller E."/>
            <person name="Nadalig T."/>
            <person name="Pagni M."/>
            <person name="Penny C."/>
            <person name="Peyraud R."/>
            <person name="Robinson D.G."/>
            <person name="Roche D."/>
            <person name="Rouy Z."/>
            <person name="Saenampechek C."/>
            <person name="Salvignol G."/>
            <person name="Vallenet D."/>
            <person name="Wu Z."/>
            <person name="Marx C.J."/>
            <person name="Vorholt J.A."/>
            <person name="Olson M.V."/>
            <person name="Kaul R."/>
            <person name="Weissenbach J."/>
            <person name="Medigue C."/>
            <person name="Lidstrom M.E."/>
        </authorList>
    </citation>
    <scope>NUCLEOTIDE SEQUENCE [LARGE SCALE GENOMIC DNA]</scope>
    <source>
        <strain evidence="4">DSM 6343 / CIP 106787 / DM4</strain>
    </source>
</reference>